<dbReference type="STRING" id="1246626.BleG1_3776"/>
<sequence length="300" mass="33800">MTLIIDNVEKQFGNHTAVNGISVSVEKGQMFGMLGANGAGKTTTFRMIIGLLEPSNGTVTWNGQKLSYKYTNLIGYLPEERGLYPKLTVRDQLIYLGKLKGMKKNVIIDEMRLWLERFKVTEYETKKVEELSKGNQQKIQFIAAVLHKPELLILDEPFSGLDPVNSDMLKAAVRHIQDQGTTIVFSSHQMNNVEEMCEDIIMLKRGKAVLQGNLTEIKRGYGIKTVSISADYDLSFLKEQNQVTQYTETKNGVKIQVENEDAAKEIFSILADKGFVRKFEVEEPSLHDIFIDKVGGDANE</sequence>
<dbReference type="SMART" id="SM00382">
    <property type="entry name" value="AAA"/>
    <property type="match status" value="1"/>
</dbReference>
<evidence type="ECO:0000256" key="2">
    <source>
        <dbReference type="ARBA" id="ARBA00022448"/>
    </source>
</evidence>
<evidence type="ECO:0000313" key="6">
    <source>
        <dbReference type="EMBL" id="AIC96323.1"/>
    </source>
</evidence>
<dbReference type="AlphaFoldDB" id="A0A060M6Y2"/>
<dbReference type="PANTHER" id="PTHR42711">
    <property type="entry name" value="ABC TRANSPORTER ATP-BINDING PROTEIN"/>
    <property type="match status" value="1"/>
</dbReference>
<keyword evidence="7" id="KW-1185">Reference proteome</keyword>
<dbReference type="RefSeq" id="WP_038484200.1">
    <property type="nucleotide sequence ID" value="NZ_CP003923.1"/>
</dbReference>
<evidence type="ECO:0000256" key="3">
    <source>
        <dbReference type="ARBA" id="ARBA00022741"/>
    </source>
</evidence>
<keyword evidence="2" id="KW-0813">Transport</keyword>
<comment type="similarity">
    <text evidence="1">Belongs to the ABC transporter superfamily.</text>
</comment>
<dbReference type="InterPro" id="IPR027417">
    <property type="entry name" value="P-loop_NTPase"/>
</dbReference>
<gene>
    <name evidence="6" type="ORF">BleG1_3776</name>
</gene>
<dbReference type="Gene3D" id="3.40.50.300">
    <property type="entry name" value="P-loop containing nucleotide triphosphate hydrolases"/>
    <property type="match status" value="1"/>
</dbReference>
<dbReference type="KEGG" id="ble:BleG1_3776"/>
<evidence type="ECO:0000256" key="1">
    <source>
        <dbReference type="ARBA" id="ARBA00005417"/>
    </source>
</evidence>
<dbReference type="OrthoDB" id="9801987at2"/>
<name>A0A060M6Y2_9BACI</name>
<dbReference type="GO" id="GO:0005524">
    <property type="term" value="F:ATP binding"/>
    <property type="evidence" value="ECO:0007669"/>
    <property type="project" value="UniProtKB-KW"/>
</dbReference>
<proteinExistence type="inferred from homology"/>
<dbReference type="InterPro" id="IPR050763">
    <property type="entry name" value="ABC_transporter_ATP-binding"/>
</dbReference>
<keyword evidence="4 6" id="KW-0067">ATP-binding</keyword>
<dbReference type="InterPro" id="IPR003593">
    <property type="entry name" value="AAA+_ATPase"/>
</dbReference>
<organism evidence="6 7">
    <name type="scientific">Shouchella lehensis G1</name>
    <dbReference type="NCBI Taxonomy" id="1246626"/>
    <lineage>
        <taxon>Bacteria</taxon>
        <taxon>Bacillati</taxon>
        <taxon>Bacillota</taxon>
        <taxon>Bacilli</taxon>
        <taxon>Bacillales</taxon>
        <taxon>Bacillaceae</taxon>
        <taxon>Shouchella</taxon>
    </lineage>
</organism>
<evidence type="ECO:0000259" key="5">
    <source>
        <dbReference type="PROSITE" id="PS50893"/>
    </source>
</evidence>
<evidence type="ECO:0000313" key="7">
    <source>
        <dbReference type="Proteomes" id="UP000027142"/>
    </source>
</evidence>
<dbReference type="InterPro" id="IPR017871">
    <property type="entry name" value="ABC_transporter-like_CS"/>
</dbReference>
<reference evidence="6 7" key="1">
    <citation type="journal article" date="2014" name="Gene">
        <title>A comparative genomic analysis of the alkalitolerant soil bacterium Bacillus lehensis G1.</title>
        <authorList>
            <person name="Noor Y.M."/>
            <person name="Samsulrizal N.H."/>
            <person name="Jema'on N.A."/>
            <person name="Low K.O."/>
            <person name="Ramli A.N."/>
            <person name="Alias N.I."/>
            <person name="Damis S.I."/>
            <person name="Fuzi S.F."/>
            <person name="Isa M.N."/>
            <person name="Murad A.M."/>
            <person name="Raih M.F."/>
            <person name="Bakar F.D."/>
            <person name="Najimudin N."/>
            <person name="Mahadi N.M."/>
            <person name="Illias R.M."/>
        </authorList>
    </citation>
    <scope>NUCLEOTIDE SEQUENCE [LARGE SCALE GENOMIC DNA]</scope>
    <source>
        <strain evidence="6 7">G1</strain>
    </source>
</reference>
<dbReference type="Pfam" id="PF00005">
    <property type="entry name" value="ABC_tran"/>
    <property type="match status" value="1"/>
</dbReference>
<dbReference type="GO" id="GO:0016887">
    <property type="term" value="F:ATP hydrolysis activity"/>
    <property type="evidence" value="ECO:0007669"/>
    <property type="project" value="InterPro"/>
</dbReference>
<keyword evidence="3" id="KW-0547">Nucleotide-binding</keyword>
<dbReference type="Proteomes" id="UP000027142">
    <property type="component" value="Chromosome"/>
</dbReference>
<accession>A0A060M6Y2</accession>
<evidence type="ECO:0000256" key="4">
    <source>
        <dbReference type="ARBA" id="ARBA00022840"/>
    </source>
</evidence>
<protein>
    <submittedName>
        <fullName evidence="6">ABC transporter ATP-binding protein YhaQ</fullName>
    </submittedName>
</protein>
<dbReference type="PANTHER" id="PTHR42711:SF5">
    <property type="entry name" value="ABC TRANSPORTER ATP-BINDING PROTEIN NATA"/>
    <property type="match status" value="1"/>
</dbReference>
<dbReference type="PROSITE" id="PS00211">
    <property type="entry name" value="ABC_TRANSPORTER_1"/>
    <property type="match status" value="1"/>
</dbReference>
<feature type="domain" description="ABC transporter" evidence="5">
    <location>
        <begin position="3"/>
        <end position="230"/>
    </location>
</feature>
<dbReference type="EMBL" id="CP003923">
    <property type="protein sequence ID" value="AIC96323.1"/>
    <property type="molecule type" value="Genomic_DNA"/>
</dbReference>
<dbReference type="eggNOG" id="COG4152">
    <property type="taxonomic scope" value="Bacteria"/>
</dbReference>
<dbReference type="PATRIC" id="fig|1246626.3.peg.3769"/>
<dbReference type="InterPro" id="IPR003439">
    <property type="entry name" value="ABC_transporter-like_ATP-bd"/>
</dbReference>
<dbReference type="SUPFAM" id="SSF52540">
    <property type="entry name" value="P-loop containing nucleoside triphosphate hydrolases"/>
    <property type="match status" value="1"/>
</dbReference>
<dbReference type="PROSITE" id="PS50893">
    <property type="entry name" value="ABC_TRANSPORTER_2"/>
    <property type="match status" value="1"/>
</dbReference>
<dbReference type="Pfam" id="PF13732">
    <property type="entry name" value="DrrA1-3_C"/>
    <property type="match status" value="1"/>
</dbReference>
<dbReference type="HOGENOM" id="CLU_000604_1_2_9"/>
<dbReference type="InterPro" id="IPR025302">
    <property type="entry name" value="DrrA1/2-like_C"/>
</dbReference>